<sequence length="456" mass="49026">MFIPVPATLIFHETTLAPLFIIPGAIALTIGILLWRKFEEEKVSLGDAMVLVALAWILISLLGSIPFIFGNGMSFLNAWFESMSGFTATGLTVLQGQSGWIGGVPAQTIMFWRSLSQWIGGLGVIVLFLIVYPGTGKIARKLFKSEAREGRIMPSLKGTTGTILKIYLLFTALGAIGLFLAGMGPFAAINHSMTGIATGGYTTTPNSFAGYTIPIFGIALTIMIFGAISFRTHHKVISNGWHEFFKSIEVKVMLVLIGLATLALAWKVGLVDALFESTSALTGTGFSSTGLIPQTWGSFQKGILTVLMISGGGYGSTSSAIKLIRTIIILGTIYWLIKRAFLPERAVVPLKIGGNVYSEKDVMETATYAFLYFIVLIVGSLIVMLAMPGQGTANVLFESASAQGNVGLSTGITSIAPPIVKIVFIIQMIAGRLEILPVLAFLGFFIKKRPRRRKPV</sequence>
<proteinExistence type="inferred from homology"/>
<keyword evidence="11" id="KW-1185">Reference proteome</keyword>
<dbReference type="Pfam" id="PF02386">
    <property type="entry name" value="TrkH"/>
    <property type="match status" value="2"/>
</dbReference>
<dbReference type="AlphaFoldDB" id="A0A133V0V4"/>
<evidence type="ECO:0000256" key="5">
    <source>
        <dbReference type="ARBA" id="ARBA00022692"/>
    </source>
</evidence>
<feature type="transmembrane region" description="Helical" evidence="9">
    <location>
        <begin position="16"/>
        <end position="36"/>
    </location>
</feature>
<dbReference type="EMBL" id="LHXW01000014">
    <property type="protein sequence ID" value="KXB00083.1"/>
    <property type="molecule type" value="Genomic_DNA"/>
</dbReference>
<dbReference type="GO" id="GO:0008324">
    <property type="term" value="F:monoatomic cation transmembrane transporter activity"/>
    <property type="evidence" value="ECO:0007669"/>
    <property type="project" value="InterPro"/>
</dbReference>
<keyword evidence="7" id="KW-0406">Ion transport</keyword>
<accession>A0A133V0V4</accession>
<keyword evidence="5 9" id="KW-0812">Transmembrane</keyword>
<gene>
    <name evidence="10" type="ORF">AKJ42_01800</name>
</gene>
<evidence type="ECO:0000256" key="4">
    <source>
        <dbReference type="ARBA" id="ARBA00022475"/>
    </source>
</evidence>
<keyword evidence="6 9" id="KW-1133">Transmembrane helix</keyword>
<reference evidence="10 11" key="1">
    <citation type="journal article" date="2016" name="Sci. Rep.">
        <title>Metabolic traits of an uncultured archaeal lineage -MSBL1- from brine pools of the Red Sea.</title>
        <authorList>
            <person name="Mwirichia R."/>
            <person name="Alam I."/>
            <person name="Rashid M."/>
            <person name="Vinu M."/>
            <person name="Ba-Alawi W."/>
            <person name="Anthony Kamau A."/>
            <person name="Kamanda Ngugi D."/>
            <person name="Goker M."/>
            <person name="Klenk H.P."/>
            <person name="Bajic V."/>
            <person name="Stingl U."/>
        </authorList>
    </citation>
    <scope>NUCLEOTIDE SEQUENCE [LARGE SCALE GENOMIC DNA]</scope>
    <source>
        <strain evidence="10">SCGC-AAA261C02</strain>
    </source>
</reference>
<name>A0A133V0V4_9EURY</name>
<dbReference type="InterPro" id="IPR003445">
    <property type="entry name" value="Cat_transpt"/>
</dbReference>
<feature type="transmembrane region" description="Helical" evidence="9">
    <location>
        <begin position="208"/>
        <end position="230"/>
    </location>
</feature>
<dbReference type="PANTHER" id="PTHR32024">
    <property type="entry name" value="TRK SYSTEM POTASSIUM UPTAKE PROTEIN TRKG-RELATED"/>
    <property type="match status" value="1"/>
</dbReference>
<protein>
    <recommendedName>
        <fullName evidence="12">Cation transporter</fullName>
    </recommendedName>
</protein>
<feature type="transmembrane region" description="Helical" evidence="9">
    <location>
        <begin position="48"/>
        <end position="69"/>
    </location>
</feature>
<feature type="transmembrane region" description="Helical" evidence="9">
    <location>
        <begin position="368"/>
        <end position="387"/>
    </location>
</feature>
<evidence type="ECO:0000256" key="8">
    <source>
        <dbReference type="ARBA" id="ARBA00023136"/>
    </source>
</evidence>
<evidence type="ECO:0000256" key="7">
    <source>
        <dbReference type="ARBA" id="ARBA00023065"/>
    </source>
</evidence>
<comment type="similarity">
    <text evidence="2">Belongs to the TrkH potassium transport family.</text>
</comment>
<organism evidence="10 11">
    <name type="scientific">candidate division MSBL1 archaeon SCGC-AAA261C02</name>
    <dbReference type="NCBI Taxonomy" id="1698272"/>
    <lineage>
        <taxon>Archaea</taxon>
        <taxon>Methanobacteriati</taxon>
        <taxon>Methanobacteriota</taxon>
        <taxon>candidate division MSBL1</taxon>
    </lineage>
</organism>
<dbReference type="GO" id="GO:0030001">
    <property type="term" value="P:metal ion transport"/>
    <property type="evidence" value="ECO:0007669"/>
    <property type="project" value="UniProtKB-ARBA"/>
</dbReference>
<dbReference type="GO" id="GO:0005886">
    <property type="term" value="C:plasma membrane"/>
    <property type="evidence" value="ECO:0007669"/>
    <property type="project" value="UniProtKB-SubCell"/>
</dbReference>
<keyword evidence="3" id="KW-0813">Transport</keyword>
<evidence type="ECO:0000313" key="11">
    <source>
        <dbReference type="Proteomes" id="UP000070520"/>
    </source>
</evidence>
<feature type="transmembrane region" description="Helical" evidence="9">
    <location>
        <begin position="115"/>
        <end position="135"/>
    </location>
</feature>
<evidence type="ECO:0000256" key="6">
    <source>
        <dbReference type="ARBA" id="ARBA00022989"/>
    </source>
</evidence>
<evidence type="ECO:0000256" key="1">
    <source>
        <dbReference type="ARBA" id="ARBA00004651"/>
    </source>
</evidence>
<keyword evidence="4" id="KW-1003">Cell membrane</keyword>
<feature type="transmembrane region" description="Helical" evidence="9">
    <location>
        <begin position="250"/>
        <end position="269"/>
    </location>
</feature>
<keyword evidence="8 9" id="KW-0472">Membrane</keyword>
<evidence type="ECO:0000313" key="10">
    <source>
        <dbReference type="EMBL" id="KXB00083.1"/>
    </source>
</evidence>
<comment type="caution">
    <text evidence="10">The sequence shown here is derived from an EMBL/GenBank/DDBJ whole genome shotgun (WGS) entry which is preliminary data.</text>
</comment>
<evidence type="ECO:0008006" key="12">
    <source>
        <dbReference type="Google" id="ProtNLM"/>
    </source>
</evidence>
<evidence type="ECO:0000256" key="3">
    <source>
        <dbReference type="ARBA" id="ARBA00022448"/>
    </source>
</evidence>
<feature type="transmembrane region" description="Helical" evidence="9">
    <location>
        <begin position="320"/>
        <end position="337"/>
    </location>
</feature>
<feature type="transmembrane region" description="Helical" evidence="9">
    <location>
        <begin position="422"/>
        <end position="446"/>
    </location>
</feature>
<dbReference type="PATRIC" id="fig|1698272.3.peg.167"/>
<dbReference type="Proteomes" id="UP000070520">
    <property type="component" value="Unassembled WGS sequence"/>
</dbReference>
<feature type="transmembrane region" description="Helical" evidence="9">
    <location>
        <begin position="166"/>
        <end position="188"/>
    </location>
</feature>
<evidence type="ECO:0000256" key="2">
    <source>
        <dbReference type="ARBA" id="ARBA00009137"/>
    </source>
</evidence>
<dbReference type="PANTHER" id="PTHR32024:SF2">
    <property type="entry name" value="TRK SYSTEM POTASSIUM UPTAKE PROTEIN TRKG-RELATED"/>
    <property type="match status" value="1"/>
</dbReference>
<comment type="subcellular location">
    <subcellularLocation>
        <location evidence="1">Cell membrane</location>
        <topology evidence="1">Multi-pass membrane protein</topology>
    </subcellularLocation>
</comment>
<evidence type="ECO:0000256" key="9">
    <source>
        <dbReference type="SAM" id="Phobius"/>
    </source>
</evidence>